<reference evidence="10 11" key="1">
    <citation type="submission" date="2023-11" db="EMBL/GenBank/DDBJ databases">
        <title>Paucibacter sp. nov., isolated from fresh soil in Korea.</title>
        <authorList>
            <person name="Le N.T.T."/>
        </authorList>
    </citation>
    <scope>NUCLEOTIDE SEQUENCE [LARGE SCALE GENOMIC DNA]</scope>
    <source>
        <strain evidence="10 11">R3-3</strain>
    </source>
</reference>
<dbReference type="InterPro" id="IPR012094">
    <property type="entry name" value="tRNA_Ile_lys_synt"/>
</dbReference>
<organism evidence="10 11">
    <name type="scientific">Roseateles agri</name>
    <dbReference type="NCBI Taxonomy" id="3098619"/>
    <lineage>
        <taxon>Bacteria</taxon>
        <taxon>Pseudomonadati</taxon>
        <taxon>Pseudomonadota</taxon>
        <taxon>Betaproteobacteria</taxon>
        <taxon>Burkholderiales</taxon>
        <taxon>Sphaerotilaceae</taxon>
        <taxon>Roseateles</taxon>
    </lineage>
</organism>
<keyword evidence="2 8" id="KW-0963">Cytoplasm</keyword>
<evidence type="ECO:0000256" key="7">
    <source>
        <dbReference type="ARBA" id="ARBA00048539"/>
    </source>
</evidence>
<sequence>MADSATPRTADRPRLAVAYSGGRDSTALLHAVAGQAKEASIEVLAFHIHHGLSTHADAWAAHSERQCAAWGVTLRTHRLSGGPAVGESIEAWAREARHAALAELCAEHGVDLLLLAHHRRDQAETLLLQALRGAGAAGLAAMPKMQWRDGICWARPWLDRPRESIEAYVAAHGLEYIEDDSNADPRFARNRLRLAVWPSLGEAFPQAEAALAQSANWAQQALALQQEMAAVDLAGRVDERGLALHELQLLSPARAANALRAWLHQATGQVAPASLVQRIQAGEGGSGSAWPCAGGLLRLYRGRLSWQPAAESPAPGPSQMVNLGLPGSYVQPGWAGTWEVAAVPSGGVSPIHLQDLTLRARQGGEQFQRARGSALRSLKKAYQEAGVPGWARSGPLLFSGAELVFVAGLGIDARMLAAPGEPQLSLRWLPVESRVPFTDP</sequence>
<dbReference type="Proteomes" id="UP001285263">
    <property type="component" value="Unassembled WGS sequence"/>
</dbReference>
<dbReference type="GO" id="GO:0032267">
    <property type="term" value="F:tRNA(Ile)-lysidine synthase activity"/>
    <property type="evidence" value="ECO:0007669"/>
    <property type="project" value="UniProtKB-EC"/>
</dbReference>
<gene>
    <name evidence="8 10" type="primary">tilS</name>
    <name evidence="10" type="ORF">SNE35_19830</name>
</gene>
<evidence type="ECO:0000256" key="8">
    <source>
        <dbReference type="HAMAP-Rule" id="MF_01161"/>
    </source>
</evidence>
<evidence type="ECO:0000256" key="2">
    <source>
        <dbReference type="ARBA" id="ARBA00022490"/>
    </source>
</evidence>
<evidence type="ECO:0000313" key="11">
    <source>
        <dbReference type="Proteomes" id="UP001285263"/>
    </source>
</evidence>
<dbReference type="SUPFAM" id="SSF52402">
    <property type="entry name" value="Adenine nucleotide alpha hydrolases-like"/>
    <property type="match status" value="1"/>
</dbReference>
<evidence type="ECO:0000256" key="4">
    <source>
        <dbReference type="ARBA" id="ARBA00022694"/>
    </source>
</evidence>
<comment type="subcellular location">
    <subcellularLocation>
        <location evidence="1 8">Cytoplasm</location>
    </subcellularLocation>
</comment>
<dbReference type="CDD" id="cd01992">
    <property type="entry name" value="TilS_N"/>
    <property type="match status" value="1"/>
</dbReference>
<dbReference type="NCBIfam" id="TIGR02432">
    <property type="entry name" value="lysidine_TilS_N"/>
    <property type="match status" value="1"/>
</dbReference>
<dbReference type="Pfam" id="PF01171">
    <property type="entry name" value="ATP_bind_3"/>
    <property type="match status" value="1"/>
</dbReference>
<dbReference type="RefSeq" id="WP_320424724.1">
    <property type="nucleotide sequence ID" value="NZ_JAXCLA010000006.1"/>
</dbReference>
<dbReference type="InterPro" id="IPR015262">
    <property type="entry name" value="tRNA_Ile_lys_synt_subst-bd"/>
</dbReference>
<evidence type="ECO:0000256" key="1">
    <source>
        <dbReference type="ARBA" id="ARBA00004496"/>
    </source>
</evidence>
<evidence type="ECO:0000259" key="9">
    <source>
        <dbReference type="SMART" id="SM00977"/>
    </source>
</evidence>
<feature type="binding site" evidence="8">
    <location>
        <begin position="20"/>
        <end position="25"/>
    </location>
    <ligand>
        <name>ATP</name>
        <dbReference type="ChEBI" id="CHEBI:30616"/>
    </ligand>
</feature>
<keyword evidence="5 8" id="KW-0547">Nucleotide-binding</keyword>
<keyword evidence="3 8" id="KW-0436">Ligase</keyword>
<dbReference type="Pfam" id="PF09179">
    <property type="entry name" value="TilS"/>
    <property type="match status" value="1"/>
</dbReference>
<comment type="caution">
    <text evidence="10">The sequence shown here is derived from an EMBL/GenBank/DDBJ whole genome shotgun (WGS) entry which is preliminary data.</text>
</comment>
<comment type="function">
    <text evidence="8">Ligates lysine onto the cytidine present at position 34 of the AUA codon-specific tRNA(Ile) that contains the anticodon CAU, in an ATP-dependent manner. Cytidine is converted to lysidine, thus changing the amino acid specificity of the tRNA from methionine to isoleucine.</text>
</comment>
<comment type="domain">
    <text evidence="8">The N-terminal region contains the highly conserved SGGXDS motif, predicted to be a P-loop motif involved in ATP binding.</text>
</comment>
<dbReference type="EC" id="6.3.4.19" evidence="8"/>
<dbReference type="Pfam" id="PF11734">
    <property type="entry name" value="TilS_C"/>
    <property type="match status" value="1"/>
</dbReference>
<dbReference type="NCBIfam" id="TIGR02433">
    <property type="entry name" value="lysidine_TilS_C"/>
    <property type="match status" value="1"/>
</dbReference>
<keyword evidence="6 8" id="KW-0067">ATP-binding</keyword>
<dbReference type="SUPFAM" id="SSF82829">
    <property type="entry name" value="MesJ substrate recognition domain-like"/>
    <property type="match status" value="1"/>
</dbReference>
<comment type="similarity">
    <text evidence="8">Belongs to the tRNA(Ile)-lysidine synthase family.</text>
</comment>
<dbReference type="InterPro" id="IPR014729">
    <property type="entry name" value="Rossmann-like_a/b/a_fold"/>
</dbReference>
<dbReference type="HAMAP" id="MF_01161">
    <property type="entry name" value="tRNA_Ile_lys_synt"/>
    <property type="match status" value="1"/>
</dbReference>
<dbReference type="InterPro" id="IPR012795">
    <property type="entry name" value="tRNA_Ile_lys_synt_N"/>
</dbReference>
<accession>A0ABU5DKD8</accession>
<evidence type="ECO:0000256" key="6">
    <source>
        <dbReference type="ARBA" id="ARBA00022840"/>
    </source>
</evidence>
<dbReference type="Gene3D" id="3.40.50.620">
    <property type="entry name" value="HUPs"/>
    <property type="match status" value="1"/>
</dbReference>
<evidence type="ECO:0000313" key="10">
    <source>
        <dbReference type="EMBL" id="MDY0746771.1"/>
    </source>
</evidence>
<dbReference type="PANTHER" id="PTHR43033">
    <property type="entry name" value="TRNA(ILE)-LYSIDINE SYNTHASE-RELATED"/>
    <property type="match status" value="1"/>
</dbReference>
<dbReference type="SUPFAM" id="SSF56037">
    <property type="entry name" value="PheT/TilS domain"/>
    <property type="match status" value="1"/>
</dbReference>
<keyword evidence="4 8" id="KW-0819">tRNA processing</keyword>
<dbReference type="InterPro" id="IPR012796">
    <property type="entry name" value="Lysidine-tRNA-synth_C"/>
</dbReference>
<evidence type="ECO:0000256" key="5">
    <source>
        <dbReference type="ARBA" id="ARBA00022741"/>
    </source>
</evidence>
<name>A0ABU5DKD8_9BURK</name>
<keyword evidence="11" id="KW-1185">Reference proteome</keyword>
<dbReference type="PANTHER" id="PTHR43033:SF1">
    <property type="entry name" value="TRNA(ILE)-LYSIDINE SYNTHASE-RELATED"/>
    <property type="match status" value="1"/>
</dbReference>
<proteinExistence type="inferred from homology"/>
<comment type="catalytic activity">
    <reaction evidence="7 8">
        <text>cytidine(34) in tRNA(Ile2) + L-lysine + ATP = lysidine(34) in tRNA(Ile2) + AMP + diphosphate + H(+)</text>
        <dbReference type="Rhea" id="RHEA:43744"/>
        <dbReference type="Rhea" id="RHEA-COMP:10625"/>
        <dbReference type="Rhea" id="RHEA-COMP:10670"/>
        <dbReference type="ChEBI" id="CHEBI:15378"/>
        <dbReference type="ChEBI" id="CHEBI:30616"/>
        <dbReference type="ChEBI" id="CHEBI:32551"/>
        <dbReference type="ChEBI" id="CHEBI:33019"/>
        <dbReference type="ChEBI" id="CHEBI:82748"/>
        <dbReference type="ChEBI" id="CHEBI:83665"/>
        <dbReference type="ChEBI" id="CHEBI:456215"/>
        <dbReference type="EC" id="6.3.4.19"/>
    </reaction>
</comment>
<protein>
    <recommendedName>
        <fullName evidence="8">tRNA(Ile)-lysidine synthase</fullName>
        <ecNumber evidence="8">6.3.4.19</ecNumber>
    </recommendedName>
    <alternativeName>
        <fullName evidence="8">tRNA(Ile)-2-lysyl-cytidine synthase</fullName>
    </alternativeName>
    <alternativeName>
        <fullName evidence="8">tRNA(Ile)-lysidine synthetase</fullName>
    </alternativeName>
</protein>
<dbReference type="SMART" id="SM00977">
    <property type="entry name" value="TilS_C"/>
    <property type="match status" value="1"/>
</dbReference>
<dbReference type="Gene3D" id="1.20.59.20">
    <property type="match status" value="1"/>
</dbReference>
<feature type="domain" description="Lysidine-tRNA(Ile) synthetase C-terminal" evidence="9">
    <location>
        <begin position="356"/>
        <end position="428"/>
    </location>
</feature>
<dbReference type="EMBL" id="JAXCLA010000006">
    <property type="protein sequence ID" value="MDY0746771.1"/>
    <property type="molecule type" value="Genomic_DNA"/>
</dbReference>
<dbReference type="InterPro" id="IPR011063">
    <property type="entry name" value="TilS/TtcA_N"/>
</dbReference>
<evidence type="ECO:0000256" key="3">
    <source>
        <dbReference type="ARBA" id="ARBA00022598"/>
    </source>
</evidence>